<dbReference type="Proteomes" id="UP000282818">
    <property type="component" value="Unassembled WGS sequence"/>
</dbReference>
<feature type="compositionally biased region" description="Polar residues" evidence="1">
    <location>
        <begin position="1"/>
        <end position="11"/>
    </location>
</feature>
<dbReference type="RefSeq" id="WP_240657037.1">
    <property type="nucleotide sequence ID" value="NZ_SACQ01000045.1"/>
</dbReference>
<dbReference type="EMBL" id="SACQ01000045">
    <property type="protein sequence ID" value="RVU27613.1"/>
    <property type="molecule type" value="Genomic_DNA"/>
</dbReference>
<proteinExistence type="predicted"/>
<name>A0A437PZF7_9GAMM</name>
<reference evidence="2 3" key="1">
    <citation type="submission" date="2019-01" db="EMBL/GenBank/DDBJ databases">
        <authorList>
            <person name="Chen W.-M."/>
        </authorList>
    </citation>
    <scope>NUCLEOTIDE SEQUENCE [LARGE SCALE GENOMIC DNA]</scope>
    <source>
        <strain evidence="2 3">HPM-16</strain>
    </source>
</reference>
<evidence type="ECO:0000313" key="2">
    <source>
        <dbReference type="EMBL" id="RVU27613.1"/>
    </source>
</evidence>
<organism evidence="2 3">
    <name type="scientific">Neptunomonas marina</name>
    <dbReference type="NCBI Taxonomy" id="1815562"/>
    <lineage>
        <taxon>Bacteria</taxon>
        <taxon>Pseudomonadati</taxon>
        <taxon>Pseudomonadota</taxon>
        <taxon>Gammaproteobacteria</taxon>
        <taxon>Oceanospirillales</taxon>
        <taxon>Oceanospirillaceae</taxon>
        <taxon>Neptunomonas</taxon>
    </lineage>
</organism>
<evidence type="ECO:0000256" key="1">
    <source>
        <dbReference type="SAM" id="MobiDB-lite"/>
    </source>
</evidence>
<comment type="caution">
    <text evidence="2">The sequence shown here is derived from an EMBL/GenBank/DDBJ whole genome shotgun (WGS) entry which is preliminary data.</text>
</comment>
<gene>
    <name evidence="2" type="ORF">EOE65_17985</name>
</gene>
<dbReference type="Gene3D" id="2.60.40.3440">
    <property type="match status" value="1"/>
</dbReference>
<protein>
    <recommendedName>
        <fullName evidence="4">RapA2 cadherin-like domain-containing protein</fullName>
    </recommendedName>
</protein>
<dbReference type="Pfam" id="PF17963">
    <property type="entry name" value="Big_9"/>
    <property type="match status" value="1"/>
</dbReference>
<evidence type="ECO:0000313" key="3">
    <source>
        <dbReference type="Proteomes" id="UP000282818"/>
    </source>
</evidence>
<dbReference type="AlphaFoldDB" id="A0A437PZF7"/>
<accession>A0A437PZF7</accession>
<feature type="non-terminal residue" evidence="2">
    <location>
        <position position="72"/>
    </location>
</feature>
<sequence length="72" mass="7567">MAVDDSGSTAEDTAVTLDLAGNDNDVDDGLDLTSIVITQQPDHGTLVVNSNGTVTYTPDTNYNGPDSFQYTI</sequence>
<evidence type="ECO:0008006" key="4">
    <source>
        <dbReference type="Google" id="ProtNLM"/>
    </source>
</evidence>
<keyword evidence="3" id="KW-1185">Reference proteome</keyword>
<feature type="region of interest" description="Disordered" evidence="1">
    <location>
        <begin position="1"/>
        <end position="23"/>
    </location>
</feature>